<keyword evidence="1" id="KW-0805">Transcription regulation</keyword>
<dbReference type="PANTHER" id="PTHR46796:SF12">
    <property type="entry name" value="HTH-TYPE DNA-BINDING TRANSCRIPTIONAL ACTIVATOR EUTR"/>
    <property type="match status" value="1"/>
</dbReference>
<dbReference type="PRINTS" id="PR00032">
    <property type="entry name" value="HTHARAC"/>
</dbReference>
<dbReference type="Pfam" id="PF12833">
    <property type="entry name" value="HTH_18"/>
    <property type="match status" value="1"/>
</dbReference>
<dbReference type="InterPro" id="IPR020449">
    <property type="entry name" value="Tscrpt_reg_AraC-type_HTH"/>
</dbReference>
<name>A0ABW4P3G5_9NOCA</name>
<dbReference type="InterPro" id="IPR018062">
    <property type="entry name" value="HTH_AraC-typ_CS"/>
</dbReference>
<evidence type="ECO:0000256" key="2">
    <source>
        <dbReference type="ARBA" id="ARBA00023125"/>
    </source>
</evidence>
<dbReference type="SMART" id="SM00342">
    <property type="entry name" value="HTH_ARAC"/>
    <property type="match status" value="1"/>
</dbReference>
<accession>A0ABW4P3G5</accession>
<protein>
    <submittedName>
        <fullName evidence="5">AraC family transcriptional regulator</fullName>
    </submittedName>
</protein>
<dbReference type="Pfam" id="PF14525">
    <property type="entry name" value="AraC_binding_2"/>
    <property type="match status" value="1"/>
</dbReference>
<dbReference type="PROSITE" id="PS00041">
    <property type="entry name" value="HTH_ARAC_FAMILY_1"/>
    <property type="match status" value="1"/>
</dbReference>
<reference evidence="6" key="1">
    <citation type="journal article" date="2019" name="Int. J. Syst. Evol. Microbiol.">
        <title>The Global Catalogue of Microorganisms (GCM) 10K type strain sequencing project: providing services to taxonomists for standard genome sequencing and annotation.</title>
        <authorList>
            <consortium name="The Broad Institute Genomics Platform"/>
            <consortium name="The Broad Institute Genome Sequencing Center for Infectious Disease"/>
            <person name="Wu L."/>
            <person name="Ma J."/>
        </authorList>
    </citation>
    <scope>NUCLEOTIDE SEQUENCE [LARGE SCALE GENOMIC DNA]</scope>
    <source>
        <strain evidence="6">DT72</strain>
    </source>
</reference>
<evidence type="ECO:0000313" key="6">
    <source>
        <dbReference type="Proteomes" id="UP001597286"/>
    </source>
</evidence>
<dbReference type="InterPro" id="IPR009057">
    <property type="entry name" value="Homeodomain-like_sf"/>
</dbReference>
<dbReference type="Gene3D" id="1.10.10.60">
    <property type="entry name" value="Homeodomain-like"/>
    <property type="match status" value="1"/>
</dbReference>
<evidence type="ECO:0000256" key="3">
    <source>
        <dbReference type="ARBA" id="ARBA00023163"/>
    </source>
</evidence>
<evidence type="ECO:0000313" key="5">
    <source>
        <dbReference type="EMBL" id="MFD1811980.1"/>
    </source>
</evidence>
<gene>
    <name evidence="5" type="ORF">ACFSJG_07110</name>
</gene>
<dbReference type="InterPro" id="IPR050204">
    <property type="entry name" value="AraC_XylS_family_regulators"/>
</dbReference>
<sequence length="313" mass="33700">MTETRRRPANATVADWEVASRVLASGYFPHTMTRTARDADGAVFSSHTLGGIRLARIALGTDVTVRSAHPGGYAVNIPLTGRLVSVTRGTEVTSTVGQATVCPPDTDTHITEWHRNCEVLGVAFDRHVLEREAALVLAPGQRLPAQLDLTTPGGAAWLRLVESLSAQLDDNPGLLTNPLVGGHLAAALTTALVLAAAPTAVPDDRAVRPRIVTRVLDALHADPGRVWTAGDMAQCAGVGVRRLQDGFRQHVGRSPRECLLEIRLERAHLDLLDAEPYDTVTDIAQRWGFTHTGRFAAAYRARFGTSPSAARRR</sequence>
<keyword evidence="3" id="KW-0804">Transcription</keyword>
<dbReference type="InterPro" id="IPR035418">
    <property type="entry name" value="AraC-bd_2"/>
</dbReference>
<dbReference type="RefSeq" id="WP_378484511.1">
    <property type="nucleotide sequence ID" value="NZ_JBHUFB010000009.1"/>
</dbReference>
<comment type="caution">
    <text evidence="5">The sequence shown here is derived from an EMBL/GenBank/DDBJ whole genome shotgun (WGS) entry which is preliminary data.</text>
</comment>
<organism evidence="5 6">
    <name type="scientific">Rhodococcus gannanensis</name>
    <dbReference type="NCBI Taxonomy" id="1960308"/>
    <lineage>
        <taxon>Bacteria</taxon>
        <taxon>Bacillati</taxon>
        <taxon>Actinomycetota</taxon>
        <taxon>Actinomycetes</taxon>
        <taxon>Mycobacteriales</taxon>
        <taxon>Nocardiaceae</taxon>
        <taxon>Rhodococcus</taxon>
    </lineage>
</organism>
<evidence type="ECO:0000259" key="4">
    <source>
        <dbReference type="PROSITE" id="PS01124"/>
    </source>
</evidence>
<feature type="domain" description="HTH araC/xylS-type" evidence="4">
    <location>
        <begin position="213"/>
        <end position="313"/>
    </location>
</feature>
<dbReference type="InterPro" id="IPR018060">
    <property type="entry name" value="HTH_AraC"/>
</dbReference>
<proteinExistence type="predicted"/>
<dbReference type="EMBL" id="JBHUFB010000009">
    <property type="protein sequence ID" value="MFD1811980.1"/>
    <property type="molecule type" value="Genomic_DNA"/>
</dbReference>
<dbReference type="PROSITE" id="PS01124">
    <property type="entry name" value="HTH_ARAC_FAMILY_2"/>
    <property type="match status" value="1"/>
</dbReference>
<dbReference type="SUPFAM" id="SSF46689">
    <property type="entry name" value="Homeodomain-like"/>
    <property type="match status" value="1"/>
</dbReference>
<dbReference type="Proteomes" id="UP001597286">
    <property type="component" value="Unassembled WGS sequence"/>
</dbReference>
<evidence type="ECO:0000256" key="1">
    <source>
        <dbReference type="ARBA" id="ARBA00023015"/>
    </source>
</evidence>
<dbReference type="PANTHER" id="PTHR46796">
    <property type="entry name" value="HTH-TYPE TRANSCRIPTIONAL ACTIVATOR RHAS-RELATED"/>
    <property type="match status" value="1"/>
</dbReference>
<keyword evidence="6" id="KW-1185">Reference proteome</keyword>
<keyword evidence="2" id="KW-0238">DNA-binding</keyword>